<feature type="region of interest" description="Disordered" evidence="1">
    <location>
        <begin position="294"/>
        <end position="405"/>
    </location>
</feature>
<sequence>MATNDSSDIRDFTKYWPEKTNGFPSPWGLPLTMVAIGAMVGVESIPQDSQLFRFQNWSAQIQIPIHPPDWMTETYPGLLAELKDNTLYLDVFRYHRGILTADDWEGKLYTIICEPHFSFVPCKLSSDDKLGYKRLTWIQDDGITPVSEEFCSDLLPRFPTTLPFVSFNGFVETQTFPLADNPEIGLDEITRNSSAVFKVWSRFPSTEHADTPQAGWYPNYVYALLPKCKPHLKGKCEALRANTTPYRKQGKKAYVTGYFHGFCHKEAVLSEHAPYNPLVFLPVIEISKIDWATGEGRPQAQPGETPTTPRVPETPSRGKGRVVFDPLAQMSADTRAPRTPSKGRVQDSDATVDDDDPFVVNGLQSALAIQSKRSGESDDNGEDSDGPSPTKKTRHGSLRSRKKGI</sequence>
<evidence type="ECO:0000313" key="3">
    <source>
        <dbReference type="Proteomes" id="UP000639643"/>
    </source>
</evidence>
<protein>
    <submittedName>
        <fullName evidence="2">Uncharacterized protein</fullName>
    </submittedName>
</protein>
<gene>
    <name evidence="2" type="ORF">CMUS01_16324</name>
</gene>
<dbReference type="AlphaFoldDB" id="A0A8H6IP40"/>
<feature type="compositionally biased region" description="Polar residues" evidence="1">
    <location>
        <begin position="362"/>
        <end position="372"/>
    </location>
</feature>
<accession>A0A8H6IP40</accession>
<evidence type="ECO:0000313" key="2">
    <source>
        <dbReference type="EMBL" id="KAF6789651.1"/>
    </source>
</evidence>
<comment type="caution">
    <text evidence="2">The sequence shown here is derived from an EMBL/GenBank/DDBJ whole genome shotgun (WGS) entry which is preliminary data.</text>
</comment>
<organism evidence="2 3">
    <name type="scientific">Colletotrichum musicola</name>
    <dbReference type="NCBI Taxonomy" id="2175873"/>
    <lineage>
        <taxon>Eukaryota</taxon>
        <taxon>Fungi</taxon>
        <taxon>Dikarya</taxon>
        <taxon>Ascomycota</taxon>
        <taxon>Pezizomycotina</taxon>
        <taxon>Sordariomycetes</taxon>
        <taxon>Hypocreomycetidae</taxon>
        <taxon>Glomerellales</taxon>
        <taxon>Glomerellaceae</taxon>
        <taxon>Colletotrichum</taxon>
        <taxon>Colletotrichum orchidearum species complex</taxon>
    </lineage>
</organism>
<feature type="compositionally biased region" description="Low complexity" evidence="1">
    <location>
        <begin position="302"/>
        <end position="315"/>
    </location>
</feature>
<proteinExistence type="predicted"/>
<feature type="compositionally biased region" description="Basic residues" evidence="1">
    <location>
        <begin position="391"/>
        <end position="405"/>
    </location>
</feature>
<evidence type="ECO:0000256" key="1">
    <source>
        <dbReference type="SAM" id="MobiDB-lite"/>
    </source>
</evidence>
<keyword evidence="3" id="KW-1185">Reference proteome</keyword>
<dbReference type="OrthoDB" id="4821738at2759"/>
<reference evidence="2" key="1">
    <citation type="journal article" date="2020" name="Phytopathology">
        <title>Genome Sequence Resources of Colletotrichum truncatum, C. plurivorum, C. musicola, and C. sojae: Four Species Pathogenic to Soybean (Glycine max).</title>
        <authorList>
            <person name="Rogerio F."/>
            <person name="Boufleur T.R."/>
            <person name="Ciampi-Guillardi M."/>
            <person name="Sukno S.A."/>
            <person name="Thon M.R."/>
            <person name="Massola Junior N.S."/>
            <person name="Baroncelli R."/>
        </authorList>
    </citation>
    <scope>NUCLEOTIDE SEQUENCE</scope>
    <source>
        <strain evidence="2">LFN0074</strain>
    </source>
</reference>
<dbReference type="Proteomes" id="UP000639643">
    <property type="component" value="Unassembled WGS sequence"/>
</dbReference>
<dbReference type="EMBL" id="WIGM01001765">
    <property type="protein sequence ID" value="KAF6789651.1"/>
    <property type="molecule type" value="Genomic_DNA"/>
</dbReference>
<name>A0A8H6IP40_9PEZI</name>